<dbReference type="PROSITE" id="PS50112">
    <property type="entry name" value="PAS"/>
    <property type="match status" value="1"/>
</dbReference>
<accession>A0A9X0CZM7</accession>
<dbReference type="OrthoDB" id="71302at2759"/>
<proteinExistence type="predicted"/>
<dbReference type="Proteomes" id="UP001163046">
    <property type="component" value="Unassembled WGS sequence"/>
</dbReference>
<dbReference type="PROSITE" id="PS50888">
    <property type="entry name" value="BHLH"/>
    <property type="match status" value="1"/>
</dbReference>
<protein>
    <submittedName>
        <fullName evidence="8">Uncharacterized protein</fullName>
    </submittedName>
</protein>
<dbReference type="InterPro" id="IPR011598">
    <property type="entry name" value="bHLH_dom"/>
</dbReference>
<dbReference type="Gene3D" id="3.30.450.20">
    <property type="entry name" value="PAS domain"/>
    <property type="match status" value="1"/>
</dbReference>
<dbReference type="GO" id="GO:0005634">
    <property type="term" value="C:nucleus"/>
    <property type="evidence" value="ECO:0007669"/>
    <property type="project" value="UniProtKB-SubCell"/>
</dbReference>
<dbReference type="SMART" id="SM00353">
    <property type="entry name" value="HLH"/>
    <property type="match status" value="1"/>
</dbReference>
<evidence type="ECO:0000256" key="3">
    <source>
        <dbReference type="ARBA" id="ARBA00023125"/>
    </source>
</evidence>
<dbReference type="GO" id="GO:0005737">
    <property type="term" value="C:cytoplasm"/>
    <property type="evidence" value="ECO:0007669"/>
    <property type="project" value="InterPro"/>
</dbReference>
<dbReference type="GO" id="GO:0003677">
    <property type="term" value="F:DNA binding"/>
    <property type="evidence" value="ECO:0007669"/>
    <property type="project" value="UniProtKB-KW"/>
</dbReference>
<dbReference type="GO" id="GO:0003700">
    <property type="term" value="F:DNA-binding transcription factor activity"/>
    <property type="evidence" value="ECO:0007669"/>
    <property type="project" value="InterPro"/>
</dbReference>
<feature type="domain" description="BHLH" evidence="7">
    <location>
        <begin position="24"/>
        <end position="77"/>
    </location>
</feature>
<dbReference type="Pfam" id="PF00010">
    <property type="entry name" value="HLH"/>
    <property type="match status" value="1"/>
</dbReference>
<keyword evidence="5" id="KW-0539">Nucleus</keyword>
<evidence type="ECO:0000313" key="9">
    <source>
        <dbReference type="Proteomes" id="UP001163046"/>
    </source>
</evidence>
<evidence type="ECO:0000256" key="5">
    <source>
        <dbReference type="ARBA" id="ARBA00023242"/>
    </source>
</evidence>
<dbReference type="Gene3D" id="4.10.280.10">
    <property type="entry name" value="Helix-loop-helix DNA-binding domain"/>
    <property type="match status" value="1"/>
</dbReference>
<dbReference type="InterPro" id="IPR036638">
    <property type="entry name" value="HLH_DNA-bd_sf"/>
</dbReference>
<sequence>MIECLTSLLMGRLRKRKANQTLMIKEENHSEIERRRRNKMNAYINELSDMVPSCNGLARKPDKLTVLRMAAADGFLFVVNCMTGTVVYVSDSITPVLNQPQSAWMNQEIFDLVHPDDADKIKDQISATESPDAGRVLDLKTGSVKKDNHGALSRMYSNSRRNFICRMRCGKEEGESSTRGKDNRLKLLDDEYAIVHCTGYIKDLEHMMESYQQVCETEGPNTVCEQQHAASHSKSVQSYSQLDSQWTSYWQYRFSILSPRTDLSSPESAASLYQRRAQQLISRTDEVMCHYSPGGAVVPKVTCPVCFKHQSKTLM</sequence>
<evidence type="ECO:0000256" key="2">
    <source>
        <dbReference type="ARBA" id="ARBA00023015"/>
    </source>
</evidence>
<evidence type="ECO:0000259" key="6">
    <source>
        <dbReference type="PROSITE" id="PS50112"/>
    </source>
</evidence>
<dbReference type="GO" id="GO:0005667">
    <property type="term" value="C:transcription regulator complex"/>
    <property type="evidence" value="ECO:0007669"/>
    <property type="project" value="InterPro"/>
</dbReference>
<dbReference type="SMART" id="SM00091">
    <property type="entry name" value="PAS"/>
    <property type="match status" value="1"/>
</dbReference>
<dbReference type="SUPFAM" id="SSF55785">
    <property type="entry name" value="PYP-like sensor domain (PAS domain)"/>
    <property type="match status" value="1"/>
</dbReference>
<reference evidence="8" key="1">
    <citation type="submission" date="2023-01" db="EMBL/GenBank/DDBJ databases">
        <title>Genome assembly of the deep-sea coral Lophelia pertusa.</title>
        <authorList>
            <person name="Herrera S."/>
            <person name="Cordes E."/>
        </authorList>
    </citation>
    <scope>NUCLEOTIDE SEQUENCE</scope>
    <source>
        <strain evidence="8">USNM1676648</strain>
        <tissue evidence="8">Polyp</tissue>
    </source>
</reference>
<keyword evidence="2" id="KW-0805">Transcription regulation</keyword>
<organism evidence="8 9">
    <name type="scientific">Desmophyllum pertusum</name>
    <dbReference type="NCBI Taxonomy" id="174260"/>
    <lineage>
        <taxon>Eukaryota</taxon>
        <taxon>Metazoa</taxon>
        <taxon>Cnidaria</taxon>
        <taxon>Anthozoa</taxon>
        <taxon>Hexacorallia</taxon>
        <taxon>Scleractinia</taxon>
        <taxon>Caryophylliina</taxon>
        <taxon>Caryophylliidae</taxon>
        <taxon>Desmophyllum</taxon>
    </lineage>
</organism>
<dbReference type="InterPro" id="IPR001067">
    <property type="entry name" value="Nuc_translocat"/>
</dbReference>
<dbReference type="AlphaFoldDB" id="A0A9X0CZM7"/>
<dbReference type="InterPro" id="IPR000014">
    <property type="entry name" value="PAS"/>
</dbReference>
<gene>
    <name evidence="8" type="ORF">OS493_038912</name>
</gene>
<dbReference type="GO" id="GO:0046983">
    <property type="term" value="F:protein dimerization activity"/>
    <property type="evidence" value="ECO:0007669"/>
    <property type="project" value="InterPro"/>
</dbReference>
<dbReference type="PANTHER" id="PTHR23042">
    <property type="entry name" value="CIRCADIAN PROTEIN CLOCK/ARNT/BMAL/PAS"/>
    <property type="match status" value="1"/>
</dbReference>
<evidence type="ECO:0000259" key="7">
    <source>
        <dbReference type="PROSITE" id="PS50888"/>
    </source>
</evidence>
<feature type="domain" description="PAS" evidence="6">
    <location>
        <begin position="84"/>
        <end position="132"/>
    </location>
</feature>
<evidence type="ECO:0000256" key="1">
    <source>
        <dbReference type="ARBA" id="ARBA00022737"/>
    </source>
</evidence>
<dbReference type="EMBL" id="MU826005">
    <property type="protein sequence ID" value="KAJ7381807.1"/>
    <property type="molecule type" value="Genomic_DNA"/>
</dbReference>
<evidence type="ECO:0000313" key="8">
    <source>
        <dbReference type="EMBL" id="KAJ7381807.1"/>
    </source>
</evidence>
<name>A0A9X0CZM7_9CNID</name>
<dbReference type="PRINTS" id="PR00785">
    <property type="entry name" value="NCTRNSLOCATR"/>
</dbReference>
<dbReference type="CDD" id="cd00130">
    <property type="entry name" value="PAS"/>
    <property type="match status" value="1"/>
</dbReference>
<keyword evidence="3" id="KW-0238">DNA-binding</keyword>
<evidence type="ECO:0000256" key="4">
    <source>
        <dbReference type="ARBA" id="ARBA00023163"/>
    </source>
</evidence>
<keyword evidence="1" id="KW-0677">Repeat</keyword>
<keyword evidence="9" id="KW-1185">Reference proteome</keyword>
<dbReference type="InterPro" id="IPR050933">
    <property type="entry name" value="Circadian_TF"/>
</dbReference>
<keyword evidence="4" id="KW-0804">Transcription</keyword>
<dbReference type="InterPro" id="IPR035965">
    <property type="entry name" value="PAS-like_dom_sf"/>
</dbReference>
<dbReference type="SUPFAM" id="SSF47459">
    <property type="entry name" value="HLH, helix-loop-helix DNA-binding domain"/>
    <property type="match status" value="1"/>
</dbReference>
<comment type="caution">
    <text evidence="8">The sequence shown here is derived from an EMBL/GenBank/DDBJ whole genome shotgun (WGS) entry which is preliminary data.</text>
</comment>